<evidence type="ECO:0000256" key="2">
    <source>
        <dbReference type="ARBA" id="ARBA00022679"/>
    </source>
</evidence>
<keyword evidence="6" id="KW-1185">Reference proteome</keyword>
<evidence type="ECO:0000256" key="1">
    <source>
        <dbReference type="ARBA" id="ARBA00012452"/>
    </source>
</evidence>
<dbReference type="PROSITE" id="PS50405">
    <property type="entry name" value="GST_CTER"/>
    <property type="match status" value="1"/>
</dbReference>
<sequence length="217" mass="24332">MLDLYGYTYSVYAWIARLVLHEKGVGYRWVEVNPFADDMDPDYLATHPFRRVPALADGDFVLYETGAITRYIDEKFPGPRLQPAAPCARARLNQILSVIDGYAYRPLVRQVFSHGVMRPRFAWPADPDQVARGLAASKRVLDALDRLADGGEFLVGPDLSLADLHLAPMLSYFCEAEAGRRALDAHAALRRWFESVIQRPAFRDTRPALPAATAARV</sequence>
<dbReference type="GO" id="GO:0043295">
    <property type="term" value="F:glutathione binding"/>
    <property type="evidence" value="ECO:0007669"/>
    <property type="project" value="TreeGrafter"/>
</dbReference>
<comment type="caution">
    <text evidence="5">The sequence shown here is derived from an EMBL/GenBank/DDBJ whole genome shotgun (WGS) entry which is preliminary data.</text>
</comment>
<dbReference type="CDD" id="cd00299">
    <property type="entry name" value="GST_C_family"/>
    <property type="match status" value="1"/>
</dbReference>
<dbReference type="Pfam" id="PF13417">
    <property type="entry name" value="GST_N_3"/>
    <property type="match status" value="1"/>
</dbReference>
<dbReference type="InterPro" id="IPR036282">
    <property type="entry name" value="Glutathione-S-Trfase_C_sf"/>
</dbReference>
<dbReference type="Gene3D" id="1.20.1050.10">
    <property type="match status" value="1"/>
</dbReference>
<reference evidence="5 6" key="1">
    <citation type="submission" date="2018-10" db="EMBL/GenBank/DDBJ databases">
        <title>Genomic Encyclopedia of Archaeal and Bacterial Type Strains, Phase II (KMG-II): from individual species to whole genera.</title>
        <authorList>
            <person name="Goeker M."/>
        </authorList>
    </citation>
    <scope>NUCLEOTIDE SEQUENCE [LARGE SCALE GENOMIC DNA]</scope>
    <source>
        <strain evidence="5 6">DSM 25217</strain>
    </source>
</reference>
<dbReference type="GO" id="GO:0004364">
    <property type="term" value="F:glutathione transferase activity"/>
    <property type="evidence" value="ECO:0007669"/>
    <property type="project" value="UniProtKB-EC"/>
</dbReference>
<evidence type="ECO:0000259" key="3">
    <source>
        <dbReference type="PROSITE" id="PS50404"/>
    </source>
</evidence>
<feature type="domain" description="GST C-terminal" evidence="4">
    <location>
        <begin position="85"/>
        <end position="217"/>
    </location>
</feature>
<dbReference type="SFLD" id="SFLDG00358">
    <property type="entry name" value="Main_(cytGST)"/>
    <property type="match status" value="1"/>
</dbReference>
<dbReference type="RefSeq" id="WP_121940490.1">
    <property type="nucleotide sequence ID" value="NZ_REFR01000017.1"/>
</dbReference>
<dbReference type="Proteomes" id="UP000271227">
    <property type="component" value="Unassembled WGS sequence"/>
</dbReference>
<dbReference type="Pfam" id="PF13410">
    <property type="entry name" value="GST_C_2"/>
    <property type="match status" value="1"/>
</dbReference>
<evidence type="ECO:0000259" key="4">
    <source>
        <dbReference type="PROSITE" id="PS50405"/>
    </source>
</evidence>
<dbReference type="Gene3D" id="3.40.30.10">
    <property type="entry name" value="Glutaredoxin"/>
    <property type="match status" value="1"/>
</dbReference>
<dbReference type="EC" id="2.5.1.18" evidence="1"/>
<proteinExistence type="predicted"/>
<dbReference type="SUPFAM" id="SSF52833">
    <property type="entry name" value="Thioredoxin-like"/>
    <property type="match status" value="1"/>
</dbReference>
<dbReference type="InParanoid" id="A0A3M0BTY7"/>
<evidence type="ECO:0000313" key="5">
    <source>
        <dbReference type="EMBL" id="RMB00682.1"/>
    </source>
</evidence>
<accession>A0A3M0BTY7</accession>
<dbReference type="PANTHER" id="PTHR43900:SF3">
    <property type="entry name" value="GLUTATHIONE S-TRANSFERASE RHO"/>
    <property type="match status" value="1"/>
</dbReference>
<dbReference type="InterPro" id="IPR004045">
    <property type="entry name" value="Glutathione_S-Trfase_N"/>
</dbReference>
<evidence type="ECO:0000313" key="6">
    <source>
        <dbReference type="Proteomes" id="UP000271227"/>
    </source>
</evidence>
<feature type="domain" description="GST N-terminal" evidence="3">
    <location>
        <begin position="1"/>
        <end position="80"/>
    </location>
</feature>
<dbReference type="GO" id="GO:0005737">
    <property type="term" value="C:cytoplasm"/>
    <property type="evidence" value="ECO:0007669"/>
    <property type="project" value="TreeGrafter"/>
</dbReference>
<dbReference type="OrthoDB" id="9797500at2"/>
<dbReference type="AlphaFoldDB" id="A0A3M0BTY7"/>
<dbReference type="EMBL" id="REFR01000017">
    <property type="protein sequence ID" value="RMB00682.1"/>
    <property type="molecule type" value="Genomic_DNA"/>
</dbReference>
<name>A0A3M0BTY7_9PROT</name>
<protein>
    <recommendedName>
        <fullName evidence="1">glutathione transferase</fullName>
        <ecNumber evidence="1">2.5.1.18</ecNumber>
    </recommendedName>
</protein>
<organism evidence="5 6">
    <name type="scientific">Eilatimonas milleporae</name>
    <dbReference type="NCBI Taxonomy" id="911205"/>
    <lineage>
        <taxon>Bacteria</taxon>
        <taxon>Pseudomonadati</taxon>
        <taxon>Pseudomonadota</taxon>
        <taxon>Alphaproteobacteria</taxon>
        <taxon>Kordiimonadales</taxon>
        <taxon>Kordiimonadaceae</taxon>
        <taxon>Eilatimonas</taxon>
    </lineage>
</organism>
<dbReference type="PROSITE" id="PS50404">
    <property type="entry name" value="GST_NTER"/>
    <property type="match status" value="1"/>
</dbReference>
<gene>
    <name evidence="5" type="ORF">BXY39_3870</name>
</gene>
<dbReference type="SUPFAM" id="SSF47616">
    <property type="entry name" value="GST C-terminal domain-like"/>
    <property type="match status" value="1"/>
</dbReference>
<dbReference type="InterPro" id="IPR010987">
    <property type="entry name" value="Glutathione-S-Trfase_C-like"/>
</dbReference>
<dbReference type="SFLD" id="SFLDS00019">
    <property type="entry name" value="Glutathione_Transferase_(cytos"/>
    <property type="match status" value="1"/>
</dbReference>
<dbReference type="InterPro" id="IPR036249">
    <property type="entry name" value="Thioredoxin-like_sf"/>
</dbReference>
<dbReference type="PANTHER" id="PTHR43900">
    <property type="entry name" value="GLUTATHIONE S-TRANSFERASE RHO"/>
    <property type="match status" value="1"/>
</dbReference>
<dbReference type="InterPro" id="IPR040079">
    <property type="entry name" value="Glutathione_S-Trfase"/>
</dbReference>
<keyword evidence="2 5" id="KW-0808">Transferase</keyword>